<dbReference type="Proteomes" id="UP000295050">
    <property type="component" value="Unassembled WGS sequence"/>
</dbReference>
<evidence type="ECO:0000256" key="1">
    <source>
        <dbReference type="SAM" id="MobiDB-lite"/>
    </source>
</evidence>
<proteinExistence type="predicted"/>
<dbReference type="AlphaFoldDB" id="A0A4R2RDD4"/>
<feature type="domain" description="Antitoxin VbhA" evidence="2">
    <location>
        <begin position="20"/>
        <end position="66"/>
    </location>
</feature>
<evidence type="ECO:0000313" key="4">
    <source>
        <dbReference type="Proteomes" id="UP000295050"/>
    </source>
</evidence>
<evidence type="ECO:0000259" key="2">
    <source>
        <dbReference type="Pfam" id="PF18495"/>
    </source>
</evidence>
<protein>
    <recommendedName>
        <fullName evidence="2">Antitoxin VbhA domain-containing protein</fullName>
    </recommendedName>
</protein>
<dbReference type="InterPro" id="IPR041535">
    <property type="entry name" value="VbhA"/>
</dbReference>
<dbReference type="InterPro" id="IPR033788">
    <property type="entry name" value="VbhA-like"/>
</dbReference>
<dbReference type="InterPro" id="IPR043038">
    <property type="entry name" value="VbhA_sf"/>
</dbReference>
<gene>
    <name evidence="3" type="ORF">EV663_105170</name>
</gene>
<accession>A0A4R2RDD4</accession>
<name>A0A4R2RDD4_9RHOB</name>
<dbReference type="CDD" id="cd11586">
    <property type="entry name" value="VbhA_like"/>
    <property type="match status" value="1"/>
</dbReference>
<dbReference type="Gene3D" id="1.10.8.1050">
    <property type="entry name" value="Antitoxin VbhA-like"/>
    <property type="match status" value="1"/>
</dbReference>
<keyword evidence="4" id="KW-1185">Reference proteome</keyword>
<dbReference type="Pfam" id="PF18495">
    <property type="entry name" value="VbhA"/>
    <property type="match status" value="1"/>
</dbReference>
<dbReference type="EMBL" id="SLXU01000005">
    <property type="protein sequence ID" value="TCP61452.1"/>
    <property type="molecule type" value="Genomic_DNA"/>
</dbReference>
<organism evidence="3 4">
    <name type="scientific">Rhodovulum bhavnagarense</name>
    <dbReference type="NCBI Taxonomy" id="992286"/>
    <lineage>
        <taxon>Bacteria</taxon>
        <taxon>Pseudomonadati</taxon>
        <taxon>Pseudomonadota</taxon>
        <taxon>Alphaproteobacteria</taxon>
        <taxon>Rhodobacterales</taxon>
        <taxon>Paracoccaceae</taxon>
        <taxon>Rhodovulum</taxon>
    </lineage>
</organism>
<comment type="caution">
    <text evidence="3">The sequence shown here is derived from an EMBL/GenBank/DDBJ whole genome shotgun (WGS) entry which is preliminary data.</text>
</comment>
<feature type="region of interest" description="Disordered" evidence="1">
    <location>
        <begin position="1"/>
        <end position="20"/>
    </location>
</feature>
<evidence type="ECO:0000313" key="3">
    <source>
        <dbReference type="EMBL" id="TCP61452.1"/>
    </source>
</evidence>
<reference evidence="3 4" key="1">
    <citation type="submission" date="2019-03" db="EMBL/GenBank/DDBJ databases">
        <title>Genomic Encyclopedia of Type Strains, Phase IV (KMG-IV): sequencing the most valuable type-strain genomes for metagenomic binning, comparative biology and taxonomic classification.</title>
        <authorList>
            <person name="Goeker M."/>
        </authorList>
    </citation>
    <scope>NUCLEOTIDE SEQUENCE [LARGE SCALE GENOMIC DNA]</scope>
    <source>
        <strain evidence="3 4">DSM 24766</strain>
    </source>
</reference>
<sequence>MVSRVPCTHKPYDHDNQDDRRRAVAGAIASNRAEGLEPDAESLADLEEYVVGAIDLADVRTRAAARYFGQEATCSASPDFN</sequence>
<feature type="compositionally biased region" description="Basic and acidic residues" evidence="1">
    <location>
        <begin position="10"/>
        <end position="20"/>
    </location>
</feature>